<keyword evidence="3" id="KW-1185">Reference proteome</keyword>
<reference evidence="3" key="1">
    <citation type="journal article" date="2019" name="Int. J. Syst. Evol. Microbiol.">
        <title>The Global Catalogue of Microorganisms (GCM) 10K type strain sequencing project: providing services to taxonomists for standard genome sequencing and annotation.</title>
        <authorList>
            <consortium name="The Broad Institute Genomics Platform"/>
            <consortium name="The Broad Institute Genome Sequencing Center for Infectious Disease"/>
            <person name="Wu L."/>
            <person name="Ma J."/>
        </authorList>
    </citation>
    <scope>NUCLEOTIDE SEQUENCE [LARGE SCALE GENOMIC DNA]</scope>
    <source>
        <strain evidence="3">JCM 1365</strain>
    </source>
</reference>
<name>A0ABQ2IHX0_9MICO</name>
<accession>A0ABQ2IHX0</accession>
<dbReference type="EMBL" id="BMNZ01000015">
    <property type="protein sequence ID" value="GGN10527.1"/>
    <property type="molecule type" value="Genomic_DNA"/>
</dbReference>
<proteinExistence type="predicted"/>
<dbReference type="SUPFAM" id="SSF53474">
    <property type="entry name" value="alpha/beta-Hydrolases"/>
    <property type="match status" value="1"/>
</dbReference>
<sequence length="299" mass="32479">MRVLRADTVGSVRSEGVTIDYEVSGDAAPTILLLPTWTIVHRRLWKAQVPYLSRHFRVVCFDGPGNGRSDRPLDHTAYDHDVQVRHALAVLDATGTDRAVVVGLSQACAWALQLAAEAGDRVLGAVHICPSLDICDGHPARVAAGSSAGLPPSRVPFVQRDPIEHWAKFDPAYWAGHHEDFLWFFFGMCFPEPHSTKQIEDCVGWGLDTTPEVLAAEAGGTRPDRRAIEEWCAAVTSPVLAIHGTHDLVSPPSRGRRLAELTGGRFVALEGSGHIPLARDPVKVNLLIRDFAMQLGAAS</sequence>
<evidence type="ECO:0000259" key="1">
    <source>
        <dbReference type="Pfam" id="PF00561"/>
    </source>
</evidence>
<dbReference type="Gene3D" id="3.40.50.1820">
    <property type="entry name" value="alpha/beta hydrolase"/>
    <property type="match status" value="1"/>
</dbReference>
<dbReference type="InterPro" id="IPR000073">
    <property type="entry name" value="AB_hydrolase_1"/>
</dbReference>
<gene>
    <name evidence="2" type="ORF">GCM10009721_43200</name>
</gene>
<comment type="caution">
    <text evidence="2">The sequence shown here is derived from an EMBL/GenBank/DDBJ whole genome shotgun (WGS) entry which is preliminary data.</text>
</comment>
<feature type="domain" description="AB hydrolase-1" evidence="1">
    <location>
        <begin position="29"/>
        <end position="138"/>
    </location>
</feature>
<dbReference type="InterPro" id="IPR050266">
    <property type="entry name" value="AB_hydrolase_sf"/>
</dbReference>
<dbReference type="PANTHER" id="PTHR43798:SF33">
    <property type="entry name" value="HYDROLASE, PUTATIVE (AFU_ORTHOLOGUE AFUA_2G14860)-RELATED"/>
    <property type="match status" value="1"/>
</dbReference>
<protein>
    <submittedName>
        <fullName evidence="2">3-oxoadipate enol-lactonase</fullName>
    </submittedName>
</protein>
<evidence type="ECO:0000313" key="3">
    <source>
        <dbReference type="Proteomes" id="UP000623461"/>
    </source>
</evidence>
<dbReference type="Pfam" id="PF00561">
    <property type="entry name" value="Abhydrolase_1"/>
    <property type="match status" value="1"/>
</dbReference>
<dbReference type="PANTHER" id="PTHR43798">
    <property type="entry name" value="MONOACYLGLYCEROL LIPASE"/>
    <property type="match status" value="1"/>
</dbReference>
<dbReference type="Proteomes" id="UP000623461">
    <property type="component" value="Unassembled WGS sequence"/>
</dbReference>
<dbReference type="RefSeq" id="WP_052359109.1">
    <property type="nucleotide sequence ID" value="NZ_BMNZ01000015.1"/>
</dbReference>
<dbReference type="InterPro" id="IPR029058">
    <property type="entry name" value="AB_hydrolase_fold"/>
</dbReference>
<evidence type="ECO:0000313" key="2">
    <source>
        <dbReference type="EMBL" id="GGN10527.1"/>
    </source>
</evidence>
<organism evidence="2 3">
    <name type="scientific">Terrabacter tumescens</name>
    <dbReference type="NCBI Taxonomy" id="60443"/>
    <lineage>
        <taxon>Bacteria</taxon>
        <taxon>Bacillati</taxon>
        <taxon>Actinomycetota</taxon>
        <taxon>Actinomycetes</taxon>
        <taxon>Micrococcales</taxon>
        <taxon>Intrasporangiaceae</taxon>
        <taxon>Terrabacter</taxon>
    </lineage>
</organism>